<feature type="region of interest" description="Disordered" evidence="1">
    <location>
        <begin position="353"/>
        <end position="399"/>
    </location>
</feature>
<dbReference type="AlphaFoldDB" id="A0A427XIF0"/>
<evidence type="ECO:0000256" key="1">
    <source>
        <dbReference type="SAM" id="MobiDB-lite"/>
    </source>
</evidence>
<protein>
    <submittedName>
        <fullName evidence="2">Uncharacterized protein</fullName>
    </submittedName>
</protein>
<proteinExistence type="predicted"/>
<feature type="region of interest" description="Disordered" evidence="1">
    <location>
        <begin position="300"/>
        <end position="320"/>
    </location>
</feature>
<evidence type="ECO:0000313" key="2">
    <source>
        <dbReference type="EMBL" id="RSH78524.1"/>
    </source>
</evidence>
<keyword evidence="3" id="KW-1185">Reference proteome</keyword>
<dbReference type="GeneID" id="39586792"/>
<sequence length="399" mass="43936">MAINALRAAIKKIKATVATAKSTCDELVKTQKQLEESLDALIQRECDLALREERIPLPRDPDNPALDLAARDMHPSGSSGADAFKHVPAGEALEAVDVNRPLRPQGLETSTDAPIPLPVYGILLFQMNRPAAVTIYFVSTAYRLSPAAICARTALTRLSLSAHAVKNLENPPRFLVFDLPAGATFQGNNYDLKELRKSRKGGSQCVSKWWFLDCLDQGRVVCADRYEYASVIDNGSPVLVVNWHYIKTCERLGYLLVAEHNWGGMRLFWPSHRYLFPARLAGTAPAAIALVLPARPPPARPRLDPVAAPGPPPARPPTPTFAEMLQAEDNERREQNDYARTRDAFMRSMEVRVAAVRSRPEPSSQTKKKMDEKDCPATPDGQAFMAGTDVEGGEDAKMV</sequence>
<dbReference type="RefSeq" id="XP_028473671.1">
    <property type="nucleotide sequence ID" value="XM_028617993.1"/>
</dbReference>
<comment type="caution">
    <text evidence="2">The sequence shown here is derived from an EMBL/GenBank/DDBJ whole genome shotgun (WGS) entry which is preliminary data.</text>
</comment>
<reference evidence="2 3" key="1">
    <citation type="submission" date="2018-11" db="EMBL/GenBank/DDBJ databases">
        <title>Genome sequence of Apiotrichum porosum DSM 27194.</title>
        <authorList>
            <person name="Aliyu H."/>
            <person name="Gorte O."/>
            <person name="Ochsenreither K."/>
        </authorList>
    </citation>
    <scope>NUCLEOTIDE SEQUENCE [LARGE SCALE GENOMIC DNA]</scope>
    <source>
        <strain evidence="2 3">DSM 27194</strain>
    </source>
</reference>
<accession>A0A427XIF0</accession>
<organism evidence="2 3">
    <name type="scientific">Apiotrichum porosum</name>
    <dbReference type="NCBI Taxonomy" id="105984"/>
    <lineage>
        <taxon>Eukaryota</taxon>
        <taxon>Fungi</taxon>
        <taxon>Dikarya</taxon>
        <taxon>Basidiomycota</taxon>
        <taxon>Agaricomycotina</taxon>
        <taxon>Tremellomycetes</taxon>
        <taxon>Trichosporonales</taxon>
        <taxon>Trichosporonaceae</taxon>
        <taxon>Apiotrichum</taxon>
    </lineage>
</organism>
<dbReference type="EMBL" id="RSCE01000012">
    <property type="protein sequence ID" value="RSH78524.1"/>
    <property type="molecule type" value="Genomic_DNA"/>
</dbReference>
<name>A0A427XIF0_9TREE</name>
<feature type="compositionally biased region" description="Pro residues" evidence="1">
    <location>
        <begin position="308"/>
        <end position="319"/>
    </location>
</feature>
<evidence type="ECO:0000313" key="3">
    <source>
        <dbReference type="Proteomes" id="UP000279236"/>
    </source>
</evidence>
<dbReference type="Proteomes" id="UP000279236">
    <property type="component" value="Unassembled WGS sequence"/>
</dbReference>
<gene>
    <name evidence="2" type="ORF">EHS24_002249</name>
</gene>